<feature type="compositionally biased region" description="Polar residues" evidence="7">
    <location>
        <begin position="524"/>
        <end position="539"/>
    </location>
</feature>
<dbReference type="AlphaFoldDB" id="A0A0C2VCB3"/>
<dbReference type="InterPro" id="IPR003660">
    <property type="entry name" value="HAMP_dom"/>
</dbReference>
<keyword evidence="2" id="KW-1003">Cell membrane</keyword>
<evidence type="ECO:0000313" key="12">
    <source>
        <dbReference type="Proteomes" id="UP000031950"/>
    </source>
</evidence>
<feature type="transmembrane region" description="Helical" evidence="8">
    <location>
        <begin position="7"/>
        <end position="29"/>
    </location>
</feature>
<dbReference type="PROSITE" id="PS50111">
    <property type="entry name" value="CHEMOTAXIS_TRANSDUC_2"/>
    <property type="match status" value="1"/>
</dbReference>
<dbReference type="Proteomes" id="UP000031950">
    <property type="component" value="Unassembled WGS sequence"/>
</dbReference>
<sequence>MKIKGKLIVSYLVISGLLVGLAAISLLALNAVNENGNEIYENRLVPVSILVDLGKLSENTRVQMLGSVLNENPQLTQEAENNIEQIEQLIADYRATNPGEQSSAMLNTFETEWNEFTDVVANNINLVRGGDYEAAREGLAAGGVLFAESQGSLEELKERNIQESASLNDSNMAIYQRDRIFIFIISGVALAAAVAIGLFMGQSIGGPLKKVSGRMELVANGDLTHEPLDSKRKDEIGVLVASTNKMQEGLKAVIGKIAVATDHVSAQSEELTQSANEVREGSEQIAVTMQELASGSEAQATNAGTLSESMDEFAVKIQDTNHQSQEISIRSRDVMISAEDGSKMMESSVQQMTVIDQVMNEAVSKVRELDEQTNEISKLVGVIRDIAEQTNLLALNAAIEAARAGEQGKGFAVVADEVRKLAEQVANSVNDITGIVSGIQSGSQIVVGSLEKGYEEVNEGTRQIAMTGEKFNEINGSIHEMIQMVDRITDNLEDISRSSQTMNASIQEIASISEESAAGVEETAASSEQSLSTMETISSSADELAGLAEELAGEVRKFKLNA</sequence>
<feature type="domain" description="HAMP" evidence="10">
    <location>
        <begin position="202"/>
        <end position="255"/>
    </location>
</feature>
<dbReference type="OrthoDB" id="9804712at2"/>
<evidence type="ECO:0000259" key="9">
    <source>
        <dbReference type="PROSITE" id="PS50111"/>
    </source>
</evidence>
<accession>A0A0C2VCB3</accession>
<feature type="domain" description="Methyl-accepting transducer" evidence="9">
    <location>
        <begin position="274"/>
        <end position="524"/>
    </location>
</feature>
<comment type="similarity">
    <text evidence="5">Belongs to the methyl-accepting chemotaxis (MCP) protein family.</text>
</comment>
<dbReference type="PROSITE" id="PS50885">
    <property type="entry name" value="HAMP"/>
    <property type="match status" value="1"/>
</dbReference>
<evidence type="ECO:0000256" key="4">
    <source>
        <dbReference type="ARBA" id="ARBA00023224"/>
    </source>
</evidence>
<comment type="subcellular location">
    <subcellularLocation>
        <location evidence="1">Cell membrane</location>
    </subcellularLocation>
</comment>
<keyword evidence="12" id="KW-1185">Reference proteome</keyword>
<evidence type="ECO:0000313" key="11">
    <source>
        <dbReference type="EMBL" id="KIL46567.1"/>
    </source>
</evidence>
<evidence type="ECO:0000256" key="2">
    <source>
        <dbReference type="ARBA" id="ARBA00022475"/>
    </source>
</evidence>
<evidence type="ECO:0000256" key="1">
    <source>
        <dbReference type="ARBA" id="ARBA00004236"/>
    </source>
</evidence>
<gene>
    <name evidence="11" type="ORF">KP77_26940</name>
</gene>
<dbReference type="InterPro" id="IPR024478">
    <property type="entry name" value="HlyB_4HB_MCP"/>
</dbReference>
<dbReference type="SMART" id="SM00304">
    <property type="entry name" value="HAMP"/>
    <property type="match status" value="1"/>
</dbReference>
<evidence type="ECO:0000259" key="10">
    <source>
        <dbReference type="PROSITE" id="PS50885"/>
    </source>
</evidence>
<dbReference type="STRING" id="135826.KP77_26940"/>
<dbReference type="GO" id="GO:0007165">
    <property type="term" value="P:signal transduction"/>
    <property type="evidence" value="ECO:0007669"/>
    <property type="project" value="UniProtKB-KW"/>
</dbReference>
<dbReference type="PANTHER" id="PTHR32089">
    <property type="entry name" value="METHYL-ACCEPTING CHEMOTAXIS PROTEIN MCPB"/>
    <property type="match status" value="1"/>
</dbReference>
<comment type="caution">
    <text evidence="11">The sequence shown here is derived from an EMBL/GenBank/DDBJ whole genome shotgun (WGS) entry which is preliminary data.</text>
</comment>
<dbReference type="SMART" id="SM00283">
    <property type="entry name" value="MA"/>
    <property type="match status" value="1"/>
</dbReference>
<dbReference type="Pfam" id="PF12729">
    <property type="entry name" value="4HB_MCP_1"/>
    <property type="match status" value="1"/>
</dbReference>
<name>A0A0C2VCB3_9BACL</name>
<dbReference type="CDD" id="cd11386">
    <property type="entry name" value="MCP_signal"/>
    <property type="match status" value="1"/>
</dbReference>
<dbReference type="Pfam" id="PF00672">
    <property type="entry name" value="HAMP"/>
    <property type="match status" value="1"/>
</dbReference>
<feature type="transmembrane region" description="Helical" evidence="8">
    <location>
        <begin position="180"/>
        <end position="200"/>
    </location>
</feature>
<evidence type="ECO:0000256" key="6">
    <source>
        <dbReference type="PROSITE-ProRule" id="PRU00284"/>
    </source>
</evidence>
<dbReference type="RefSeq" id="WP_052474218.1">
    <property type="nucleotide sequence ID" value="NZ_JXRQ01000025.1"/>
</dbReference>
<evidence type="ECO:0000256" key="5">
    <source>
        <dbReference type="ARBA" id="ARBA00029447"/>
    </source>
</evidence>
<feature type="region of interest" description="Disordered" evidence="7">
    <location>
        <begin position="515"/>
        <end position="539"/>
    </location>
</feature>
<reference evidence="11 12" key="1">
    <citation type="submission" date="2015-01" db="EMBL/GenBank/DDBJ databases">
        <title>Genome sequence of Jeotgalibacillus alimentarius.</title>
        <authorList>
            <person name="Goh K.M."/>
            <person name="Chan K.-G."/>
            <person name="Yaakop A.S."/>
            <person name="Ee R."/>
            <person name="Gan H.M."/>
            <person name="Chan C.S."/>
        </authorList>
    </citation>
    <scope>NUCLEOTIDE SEQUENCE [LARGE SCALE GENOMIC DNA]</scope>
    <source>
        <strain evidence="11 12">YKJ-13</strain>
    </source>
</reference>
<dbReference type="PATRIC" id="fig|135826.4.peg.2679"/>
<organism evidence="11 12">
    <name type="scientific">Jeotgalibacillus alimentarius</name>
    <dbReference type="NCBI Taxonomy" id="135826"/>
    <lineage>
        <taxon>Bacteria</taxon>
        <taxon>Bacillati</taxon>
        <taxon>Bacillota</taxon>
        <taxon>Bacilli</taxon>
        <taxon>Bacillales</taxon>
        <taxon>Caryophanaceae</taxon>
        <taxon>Jeotgalibacillus</taxon>
    </lineage>
</organism>
<dbReference type="Gene3D" id="1.10.287.950">
    <property type="entry name" value="Methyl-accepting chemotaxis protein"/>
    <property type="match status" value="1"/>
</dbReference>
<keyword evidence="3 8" id="KW-0472">Membrane</keyword>
<dbReference type="GO" id="GO:0005886">
    <property type="term" value="C:plasma membrane"/>
    <property type="evidence" value="ECO:0007669"/>
    <property type="project" value="UniProtKB-SubCell"/>
</dbReference>
<evidence type="ECO:0000256" key="7">
    <source>
        <dbReference type="SAM" id="MobiDB-lite"/>
    </source>
</evidence>
<evidence type="ECO:0000256" key="8">
    <source>
        <dbReference type="SAM" id="Phobius"/>
    </source>
</evidence>
<keyword evidence="4 6" id="KW-0807">Transducer</keyword>
<dbReference type="InterPro" id="IPR004089">
    <property type="entry name" value="MCPsignal_dom"/>
</dbReference>
<evidence type="ECO:0008006" key="13">
    <source>
        <dbReference type="Google" id="ProtNLM"/>
    </source>
</evidence>
<evidence type="ECO:0000256" key="3">
    <source>
        <dbReference type="ARBA" id="ARBA00023136"/>
    </source>
</evidence>
<dbReference type="Pfam" id="PF00015">
    <property type="entry name" value="MCPsignal"/>
    <property type="match status" value="1"/>
</dbReference>
<proteinExistence type="inferred from homology"/>
<dbReference type="EMBL" id="JXRQ01000025">
    <property type="protein sequence ID" value="KIL46567.1"/>
    <property type="molecule type" value="Genomic_DNA"/>
</dbReference>
<keyword evidence="8" id="KW-1133">Transmembrane helix</keyword>
<protein>
    <recommendedName>
        <fullName evidence="13">Methyl-accepting chemotaxis protein</fullName>
    </recommendedName>
</protein>
<dbReference type="SUPFAM" id="SSF58104">
    <property type="entry name" value="Methyl-accepting chemotaxis protein (MCP) signaling domain"/>
    <property type="match status" value="1"/>
</dbReference>
<dbReference type="CDD" id="cd06225">
    <property type="entry name" value="HAMP"/>
    <property type="match status" value="1"/>
</dbReference>
<dbReference type="PANTHER" id="PTHR32089:SF112">
    <property type="entry name" value="LYSOZYME-LIKE PROTEIN-RELATED"/>
    <property type="match status" value="1"/>
</dbReference>
<keyword evidence="8" id="KW-0812">Transmembrane</keyword>